<evidence type="ECO:0000313" key="2">
    <source>
        <dbReference type="Proteomes" id="UP000753908"/>
    </source>
</evidence>
<gene>
    <name evidence="1" type="ORF">KME25_30205</name>
</gene>
<dbReference type="Proteomes" id="UP000753908">
    <property type="component" value="Unassembled WGS sequence"/>
</dbReference>
<dbReference type="EMBL" id="JAHHIF010000068">
    <property type="protein sequence ID" value="MBW4548668.1"/>
    <property type="molecule type" value="Genomic_DNA"/>
</dbReference>
<organism evidence="1 2">
    <name type="scientific">Symplocastrum torsivum CPER-KK1</name>
    <dbReference type="NCBI Taxonomy" id="450513"/>
    <lineage>
        <taxon>Bacteria</taxon>
        <taxon>Bacillati</taxon>
        <taxon>Cyanobacteriota</taxon>
        <taxon>Cyanophyceae</taxon>
        <taxon>Oscillatoriophycideae</taxon>
        <taxon>Oscillatoriales</taxon>
        <taxon>Microcoleaceae</taxon>
        <taxon>Symplocastrum</taxon>
    </lineage>
</organism>
<dbReference type="AlphaFoldDB" id="A0A951UCP9"/>
<evidence type="ECO:0000313" key="1">
    <source>
        <dbReference type="EMBL" id="MBW4548668.1"/>
    </source>
</evidence>
<accession>A0A951UCP9</accession>
<reference evidence="1" key="2">
    <citation type="journal article" date="2022" name="Microbiol. Resour. Announc.">
        <title>Metagenome Sequencing to Explore Phylogenomics of Terrestrial Cyanobacteria.</title>
        <authorList>
            <person name="Ward R.D."/>
            <person name="Stajich J.E."/>
            <person name="Johansen J.R."/>
            <person name="Huntemann M."/>
            <person name="Clum A."/>
            <person name="Foster B."/>
            <person name="Foster B."/>
            <person name="Roux S."/>
            <person name="Palaniappan K."/>
            <person name="Varghese N."/>
            <person name="Mukherjee S."/>
            <person name="Reddy T.B.K."/>
            <person name="Daum C."/>
            <person name="Copeland A."/>
            <person name="Chen I.A."/>
            <person name="Ivanova N.N."/>
            <person name="Kyrpides N.C."/>
            <person name="Shapiro N."/>
            <person name="Eloe-Fadrosh E.A."/>
            <person name="Pietrasiak N."/>
        </authorList>
    </citation>
    <scope>NUCLEOTIDE SEQUENCE</scope>
    <source>
        <strain evidence="1">CPER-KK1</strain>
    </source>
</reference>
<proteinExistence type="predicted"/>
<reference evidence="1" key="1">
    <citation type="submission" date="2021-05" db="EMBL/GenBank/DDBJ databases">
        <authorList>
            <person name="Pietrasiak N."/>
            <person name="Ward R."/>
            <person name="Stajich J.E."/>
            <person name="Kurbessoian T."/>
        </authorList>
    </citation>
    <scope>NUCLEOTIDE SEQUENCE</scope>
    <source>
        <strain evidence="1">CPER-KK1</strain>
    </source>
</reference>
<name>A0A951UCP9_9CYAN</name>
<sequence>MDAPKCHRCGADLVQIKLTEDSEIGWYCVGCDADILGEKEEAATEIDLDRE</sequence>
<comment type="caution">
    <text evidence="1">The sequence shown here is derived from an EMBL/GenBank/DDBJ whole genome shotgun (WGS) entry which is preliminary data.</text>
</comment>
<protein>
    <submittedName>
        <fullName evidence="1">Uncharacterized protein</fullName>
    </submittedName>
</protein>